<comment type="caution">
    <text evidence="2">The sequence shown here is derived from an EMBL/GenBank/DDBJ whole genome shotgun (WGS) entry which is preliminary data.</text>
</comment>
<dbReference type="EMBL" id="JASBAG010000001">
    <property type="protein sequence ID" value="MDT0095559.1"/>
    <property type="molecule type" value="Genomic_DNA"/>
</dbReference>
<gene>
    <name evidence="2" type="ORF">QJV39_02415</name>
</gene>
<proteinExistence type="predicted"/>
<name>A0ABU2IBY9_9LIST</name>
<organism evidence="2 3">
    <name type="scientific">Listeria swaminathanii</name>
    <dbReference type="NCBI Taxonomy" id="2713501"/>
    <lineage>
        <taxon>Bacteria</taxon>
        <taxon>Bacillati</taxon>
        <taxon>Bacillota</taxon>
        <taxon>Bacilli</taxon>
        <taxon>Bacillales</taxon>
        <taxon>Listeriaceae</taxon>
        <taxon>Listeria</taxon>
    </lineage>
</organism>
<keyword evidence="1" id="KW-1133">Transmembrane helix</keyword>
<keyword evidence="3" id="KW-1185">Reference proteome</keyword>
<evidence type="ECO:0000313" key="3">
    <source>
        <dbReference type="Proteomes" id="UP001267344"/>
    </source>
</evidence>
<dbReference type="RefSeq" id="WP_311174410.1">
    <property type="nucleotide sequence ID" value="NZ_CP156021.1"/>
</dbReference>
<sequence length="123" mass="14285">MYDRYYRYSSKNLILSFSTALVIYTIIYGAMWIDDRTHAPGMIQVDGIVYVMEGASAKKENAIEKIGEIKQNISRYRKPKKDFTSNSLEEGAELYKVKYGEFSPKTILYKENDKLYIAVEVEE</sequence>
<evidence type="ECO:0000313" key="2">
    <source>
        <dbReference type="EMBL" id="MDT0095559.1"/>
    </source>
</evidence>
<dbReference type="Proteomes" id="UP001267344">
    <property type="component" value="Unassembled WGS sequence"/>
</dbReference>
<reference evidence="2 3" key="1">
    <citation type="submission" date="2023-05" db="EMBL/GenBank/DDBJ databases">
        <title>A Combination of Whole Genome Sequencing and Metagenomics Reveals Diversity of Listeria spp. in Soil Collected from the Nantahala National Forest.</title>
        <authorList>
            <person name="Wang J."/>
            <person name="Schamp C.N."/>
            <person name="Hudson L.K."/>
            <person name="Chaggar H.K."/>
            <person name="Bryan D.W."/>
            <person name="Radosevich M."/>
            <person name="Denes T.G."/>
        </authorList>
    </citation>
    <scope>NUCLEOTIDE SEQUENCE [LARGE SCALE GENOMIC DNA]</scope>
    <source>
        <strain evidence="2 3">UTK S2-0009</strain>
    </source>
</reference>
<protein>
    <submittedName>
        <fullName evidence="2">Uncharacterized protein</fullName>
    </submittedName>
</protein>
<dbReference type="GeneID" id="93239097"/>
<accession>A0ABU2IBY9</accession>
<feature type="transmembrane region" description="Helical" evidence="1">
    <location>
        <begin position="12"/>
        <end position="33"/>
    </location>
</feature>
<keyword evidence="1" id="KW-0812">Transmembrane</keyword>
<keyword evidence="1" id="KW-0472">Membrane</keyword>
<evidence type="ECO:0000256" key="1">
    <source>
        <dbReference type="SAM" id="Phobius"/>
    </source>
</evidence>